<dbReference type="Proteomes" id="UP000230233">
    <property type="component" value="Chromosome II"/>
</dbReference>
<dbReference type="InterPro" id="IPR052335">
    <property type="entry name" value="Insulin-like_regulatory"/>
</dbReference>
<evidence type="ECO:0000256" key="3">
    <source>
        <dbReference type="ARBA" id="ARBA00022525"/>
    </source>
</evidence>
<keyword evidence="4 6" id="KW-0732">Signal</keyword>
<gene>
    <name evidence="7" type="primary">Cnig_chr_II.g8166</name>
    <name evidence="7" type="ORF">B9Z55_008166</name>
</gene>
<reference evidence="8" key="1">
    <citation type="submission" date="2017-10" db="EMBL/GenBank/DDBJ databases">
        <title>Rapid genome shrinkage in a self-fertile nematode reveals novel sperm competition proteins.</title>
        <authorList>
            <person name="Yin D."/>
            <person name="Schwarz E.M."/>
            <person name="Thomas C.G."/>
            <person name="Felde R.L."/>
            <person name="Korf I.F."/>
            <person name="Cutter A.D."/>
            <person name="Schartner C.M."/>
            <person name="Ralston E.J."/>
            <person name="Meyer B.J."/>
            <person name="Haag E.S."/>
        </authorList>
    </citation>
    <scope>NUCLEOTIDE SEQUENCE [LARGE SCALE GENOMIC DNA]</scope>
    <source>
        <strain evidence="8">JU1422</strain>
    </source>
</reference>
<organism evidence="7 8">
    <name type="scientific">Caenorhabditis nigoni</name>
    <dbReference type="NCBI Taxonomy" id="1611254"/>
    <lineage>
        <taxon>Eukaryota</taxon>
        <taxon>Metazoa</taxon>
        <taxon>Ecdysozoa</taxon>
        <taxon>Nematoda</taxon>
        <taxon>Chromadorea</taxon>
        <taxon>Rhabditida</taxon>
        <taxon>Rhabditina</taxon>
        <taxon>Rhabditomorpha</taxon>
        <taxon>Rhabditoidea</taxon>
        <taxon>Rhabditidae</taxon>
        <taxon>Peloderinae</taxon>
        <taxon>Caenorhabditis</taxon>
    </lineage>
</organism>
<evidence type="ECO:0000256" key="2">
    <source>
        <dbReference type="ARBA" id="ARBA00009034"/>
    </source>
</evidence>
<comment type="subcellular location">
    <subcellularLocation>
        <location evidence="1">Secreted</location>
    </subcellularLocation>
</comment>
<evidence type="ECO:0000256" key="1">
    <source>
        <dbReference type="ARBA" id="ARBA00004613"/>
    </source>
</evidence>
<dbReference type="OrthoDB" id="10447222at2759"/>
<evidence type="ECO:0000256" key="6">
    <source>
        <dbReference type="SAM" id="SignalP"/>
    </source>
</evidence>
<comment type="similarity">
    <text evidence="2">Belongs to the insulin family.</text>
</comment>
<evidence type="ECO:0000313" key="7">
    <source>
        <dbReference type="EMBL" id="PIC49618.1"/>
    </source>
</evidence>
<accession>A0A2G5VCX8</accession>
<feature type="signal peptide" evidence="6">
    <location>
        <begin position="1"/>
        <end position="21"/>
    </location>
</feature>
<evidence type="ECO:0000256" key="5">
    <source>
        <dbReference type="ARBA" id="ARBA00023157"/>
    </source>
</evidence>
<keyword evidence="8" id="KW-1185">Reference proteome</keyword>
<dbReference type="Pfam" id="PF03488">
    <property type="entry name" value="Ins_beta"/>
    <property type="match status" value="1"/>
</dbReference>
<dbReference type="PANTHER" id="PTHR33893">
    <property type="entry name" value="INSULIN RELATED-RELATED-RELATED"/>
    <property type="match status" value="1"/>
</dbReference>
<evidence type="ECO:0000313" key="8">
    <source>
        <dbReference type="Proteomes" id="UP000230233"/>
    </source>
</evidence>
<sequence length="91" mass="9919">MTTSVLFKLFVFTALLAMVSGAEYHQEKPEATPMDAAHRANRRECKVQLALFTVSLCGDVCDSESAVDLVKMCCPSKCTAEQVVKTCCPVN</sequence>
<comment type="caution">
    <text evidence="7">The sequence shown here is derived from an EMBL/GenBank/DDBJ whole genome shotgun (WGS) entry which is preliminary data.</text>
</comment>
<protein>
    <submittedName>
        <fullName evidence="7">Uncharacterized protein</fullName>
    </submittedName>
</protein>
<proteinExistence type="inferred from homology"/>
<dbReference type="AlphaFoldDB" id="A0A2G5VCX8"/>
<dbReference type="GO" id="GO:0005179">
    <property type="term" value="F:hormone activity"/>
    <property type="evidence" value="ECO:0007669"/>
    <property type="project" value="InterPro"/>
</dbReference>
<keyword evidence="5" id="KW-1015">Disulfide bond</keyword>
<keyword evidence="3" id="KW-0964">Secreted</keyword>
<evidence type="ECO:0000256" key="4">
    <source>
        <dbReference type="ARBA" id="ARBA00022729"/>
    </source>
</evidence>
<feature type="chain" id="PRO_5013606506" evidence="6">
    <location>
        <begin position="22"/>
        <end position="91"/>
    </location>
</feature>
<dbReference type="Gene3D" id="1.10.100.10">
    <property type="entry name" value="Insulin-like"/>
    <property type="match status" value="1"/>
</dbReference>
<dbReference type="EMBL" id="PDUG01000002">
    <property type="protein sequence ID" value="PIC49618.1"/>
    <property type="molecule type" value="Genomic_DNA"/>
</dbReference>
<dbReference type="InterPro" id="IPR003235">
    <property type="entry name" value="Nem_insulin-like_b-type"/>
</dbReference>
<dbReference type="InterPro" id="IPR036438">
    <property type="entry name" value="Insulin-like_sf"/>
</dbReference>
<name>A0A2G5VCX8_9PELO</name>
<dbReference type="GO" id="GO:0005576">
    <property type="term" value="C:extracellular region"/>
    <property type="evidence" value="ECO:0007669"/>
    <property type="project" value="UniProtKB-SubCell"/>
</dbReference>
<dbReference type="PANTHER" id="PTHR33893:SF11">
    <property type="entry name" value="INSULIN-LIKE PEPTIDE BETA-TYPE 2-RELATED"/>
    <property type="match status" value="1"/>
</dbReference>
<dbReference type="SUPFAM" id="SSF56994">
    <property type="entry name" value="Insulin-like"/>
    <property type="match status" value="1"/>
</dbReference>